<dbReference type="eggNOG" id="COG2897">
    <property type="taxonomic scope" value="Bacteria"/>
</dbReference>
<dbReference type="PANTHER" id="PTHR11364:SF27">
    <property type="entry name" value="SULFURTRANSFERASE"/>
    <property type="match status" value="1"/>
</dbReference>
<keyword evidence="2" id="KW-0677">Repeat</keyword>
<organism evidence="5 6">
    <name type="scientific">Corynebacterium durum F0235</name>
    <dbReference type="NCBI Taxonomy" id="1035195"/>
    <lineage>
        <taxon>Bacteria</taxon>
        <taxon>Bacillati</taxon>
        <taxon>Actinomycetota</taxon>
        <taxon>Actinomycetes</taxon>
        <taxon>Mycobacteriales</taxon>
        <taxon>Corynebacteriaceae</taxon>
        <taxon>Corynebacterium</taxon>
    </lineage>
</organism>
<gene>
    <name evidence="5" type="ORF">HMPREF9997_01055</name>
</gene>
<dbReference type="STRING" id="1035195.HMPREF9997_01055"/>
<reference evidence="5 6" key="1">
    <citation type="submission" date="2012-05" db="EMBL/GenBank/DDBJ databases">
        <authorList>
            <person name="Weinstock G."/>
            <person name="Sodergren E."/>
            <person name="Lobos E.A."/>
            <person name="Fulton L."/>
            <person name="Fulton R."/>
            <person name="Courtney L."/>
            <person name="Fronick C."/>
            <person name="O'Laughlin M."/>
            <person name="Godfrey J."/>
            <person name="Wilson R.M."/>
            <person name="Miner T."/>
            <person name="Farmer C."/>
            <person name="Delehaunty K."/>
            <person name="Cordes M."/>
            <person name="Minx P."/>
            <person name="Tomlinson C."/>
            <person name="Chen J."/>
            <person name="Wollam A."/>
            <person name="Pepin K.H."/>
            <person name="Bhonagiri V."/>
            <person name="Zhang X."/>
            <person name="Suruliraj S."/>
            <person name="Warren W."/>
            <person name="Mitreva M."/>
            <person name="Mardis E.R."/>
            <person name="Wilson R.K."/>
        </authorList>
    </citation>
    <scope>NUCLEOTIDE SEQUENCE [LARGE SCALE GENOMIC DNA]</scope>
    <source>
        <strain evidence="5 6">F0235</strain>
    </source>
</reference>
<dbReference type="InterPro" id="IPR045078">
    <property type="entry name" value="TST/MPST-like"/>
</dbReference>
<dbReference type="CDD" id="cd01449">
    <property type="entry name" value="TST_Repeat_2"/>
    <property type="match status" value="1"/>
</dbReference>
<dbReference type="OrthoDB" id="9770030at2"/>
<dbReference type="Gene3D" id="3.40.250.10">
    <property type="entry name" value="Rhodanese-like domain"/>
    <property type="match status" value="2"/>
</dbReference>
<dbReference type="PROSITE" id="PS00683">
    <property type="entry name" value="RHODANESE_2"/>
    <property type="match status" value="1"/>
</dbReference>
<feature type="domain" description="Rhodanese" evidence="4">
    <location>
        <begin position="45"/>
        <end position="132"/>
    </location>
</feature>
<dbReference type="InterPro" id="IPR001763">
    <property type="entry name" value="Rhodanese-like_dom"/>
</dbReference>
<evidence type="ECO:0000313" key="6">
    <source>
        <dbReference type="Proteomes" id="UP000010445"/>
    </source>
</evidence>
<dbReference type="InterPro" id="IPR036873">
    <property type="entry name" value="Rhodanese-like_dom_sf"/>
</dbReference>
<evidence type="ECO:0000256" key="2">
    <source>
        <dbReference type="ARBA" id="ARBA00022737"/>
    </source>
</evidence>
<dbReference type="HOGENOM" id="CLU_031618_3_0_11"/>
<dbReference type="InterPro" id="IPR001307">
    <property type="entry name" value="Thiosulphate_STrfase_CS"/>
</dbReference>
<feature type="domain" description="Rhodanese" evidence="4">
    <location>
        <begin position="167"/>
        <end position="272"/>
    </location>
</feature>
<evidence type="ECO:0000259" key="4">
    <source>
        <dbReference type="PROSITE" id="PS50206"/>
    </source>
</evidence>
<dbReference type="GO" id="GO:0004792">
    <property type="term" value="F:thiosulfate-cyanide sulfurtransferase activity"/>
    <property type="evidence" value="ECO:0007669"/>
    <property type="project" value="InterPro"/>
</dbReference>
<evidence type="ECO:0000256" key="1">
    <source>
        <dbReference type="ARBA" id="ARBA00022679"/>
    </source>
</evidence>
<dbReference type="CDD" id="cd01448">
    <property type="entry name" value="TST_Repeat_1"/>
    <property type="match status" value="1"/>
</dbReference>
<dbReference type="PROSITE" id="PS50206">
    <property type="entry name" value="RHODANESE_3"/>
    <property type="match status" value="2"/>
</dbReference>
<dbReference type="Pfam" id="PF00581">
    <property type="entry name" value="Rhodanese"/>
    <property type="match status" value="2"/>
</dbReference>
<dbReference type="PANTHER" id="PTHR11364">
    <property type="entry name" value="THIOSULFATE SULFERTANSFERASE"/>
    <property type="match status" value="1"/>
</dbReference>
<dbReference type="PATRIC" id="fig|1035195.3.peg.940"/>
<dbReference type="RefSeq" id="WP_006063293.1">
    <property type="nucleotide sequence ID" value="NZ_KB290831.1"/>
</dbReference>
<proteinExistence type="predicted"/>
<evidence type="ECO:0000256" key="3">
    <source>
        <dbReference type="RuleBase" id="RU000507"/>
    </source>
</evidence>
<name>L1MHM5_9CORY</name>
<evidence type="ECO:0000313" key="5">
    <source>
        <dbReference type="EMBL" id="EKX90560.1"/>
    </source>
</evidence>
<dbReference type="SMART" id="SM00450">
    <property type="entry name" value="RHOD"/>
    <property type="match status" value="2"/>
</dbReference>
<keyword evidence="1 3" id="KW-0808">Transferase</keyword>
<sequence>MAQEARTQGRSIVSVDWLRQHIDDPDVVVLCASMGNPIRSHQVAIPGAIVADLESDFSDASNSLPHTAPQNATAVFENVGVSDSSTVVVYDRHGMMCAARVWWLARLAGLSSVAVLDGGLPAWIAAGGETSASVQAQSRGRITASENRHLLTDMRGVERAAARSYGVIVDARSAGRFAGVEPEPRDGLVAGHIPGSVNLPYTDVVDDNGLLKTPEELQTLVESVVGSARELTMTCGSGVSACLIALAAWEAGYRDVVVYDGSWSEWGRPDLGKPYET</sequence>
<dbReference type="FunFam" id="3.40.250.10:FF:000001">
    <property type="entry name" value="Sulfurtransferase"/>
    <property type="match status" value="1"/>
</dbReference>
<comment type="caution">
    <text evidence="5">The sequence shown here is derived from an EMBL/GenBank/DDBJ whole genome shotgun (WGS) entry which is preliminary data.</text>
</comment>
<keyword evidence="6" id="KW-1185">Reference proteome</keyword>
<protein>
    <recommendedName>
        <fullName evidence="3">Sulfurtransferase</fullName>
    </recommendedName>
</protein>
<dbReference type="EMBL" id="AMEM01000017">
    <property type="protein sequence ID" value="EKX90560.1"/>
    <property type="molecule type" value="Genomic_DNA"/>
</dbReference>
<dbReference type="Proteomes" id="UP000010445">
    <property type="component" value="Unassembled WGS sequence"/>
</dbReference>
<dbReference type="SUPFAM" id="SSF52821">
    <property type="entry name" value="Rhodanese/Cell cycle control phosphatase"/>
    <property type="match status" value="2"/>
</dbReference>
<accession>L1MHM5</accession>
<dbReference type="AlphaFoldDB" id="L1MHM5"/>